<dbReference type="EMBL" id="ML170172">
    <property type="protein sequence ID" value="TDL22950.1"/>
    <property type="molecule type" value="Genomic_DNA"/>
</dbReference>
<protein>
    <submittedName>
        <fullName evidence="3">Uncharacterized protein</fullName>
    </submittedName>
</protein>
<feature type="transmembrane region" description="Helical" evidence="2">
    <location>
        <begin position="45"/>
        <end position="66"/>
    </location>
</feature>
<feature type="region of interest" description="Disordered" evidence="1">
    <location>
        <begin position="1"/>
        <end position="35"/>
    </location>
</feature>
<keyword evidence="2" id="KW-0812">Transmembrane</keyword>
<accession>A0A4Y7Q7Y8</accession>
<feature type="transmembrane region" description="Helical" evidence="2">
    <location>
        <begin position="78"/>
        <end position="98"/>
    </location>
</feature>
<evidence type="ECO:0000256" key="1">
    <source>
        <dbReference type="SAM" id="MobiDB-lite"/>
    </source>
</evidence>
<reference evidence="3 4" key="1">
    <citation type="submission" date="2018-06" db="EMBL/GenBank/DDBJ databases">
        <title>A transcriptomic atlas of mushroom development highlights an independent origin of complex multicellularity.</title>
        <authorList>
            <consortium name="DOE Joint Genome Institute"/>
            <person name="Krizsan K."/>
            <person name="Almasi E."/>
            <person name="Merenyi Z."/>
            <person name="Sahu N."/>
            <person name="Viragh M."/>
            <person name="Koszo T."/>
            <person name="Mondo S."/>
            <person name="Kiss B."/>
            <person name="Balint B."/>
            <person name="Kues U."/>
            <person name="Barry K."/>
            <person name="Hegedus J.C."/>
            <person name="Henrissat B."/>
            <person name="Johnson J."/>
            <person name="Lipzen A."/>
            <person name="Ohm R."/>
            <person name="Nagy I."/>
            <person name="Pangilinan J."/>
            <person name="Yan J."/>
            <person name="Xiong Y."/>
            <person name="Grigoriev I.V."/>
            <person name="Hibbett D.S."/>
            <person name="Nagy L.G."/>
        </authorList>
    </citation>
    <scope>NUCLEOTIDE SEQUENCE [LARGE SCALE GENOMIC DNA]</scope>
    <source>
        <strain evidence="3 4">SZMC22713</strain>
    </source>
</reference>
<sequence length="388" mass="44394">MMRRRLQTQPLTAASNYTSQNSHPRYARDTPGYARTSKHPKLTGYRALVLALTCGFGIPKAVLMFLHRNNHADPKVVTSLDLALSVVCATALYWLGLYEESHPPWMRRWLFSENTRTRTETRRVGYEWHHPKLTFYRTIVLSLTTLFGTWKAVLAYMGQSTAPNMLEWQFGVIGVIWLFWLGWFEECHPEWMHSIFAEDDQAQAVPKRYPGFTAYRTLVITTIASFGISKAVLTSKGKSVEANWIDLVLGVVCVSGLFWLGLYQRNCPESWRWFFVDEYLPEISSMLAGICVPLMWFSPLALLFFAIMHFVVDPVYGIAGDPLSFVVTFVYFGPIVMFLGAFVLGAGYVCYYFVSFMLFVVRDRSDGGSAAGNCRWGHKFRFRISTMI</sequence>
<feature type="compositionally biased region" description="Polar residues" evidence="1">
    <location>
        <begin position="7"/>
        <end position="23"/>
    </location>
</feature>
<feature type="transmembrane region" description="Helical" evidence="2">
    <location>
        <begin position="331"/>
        <end position="354"/>
    </location>
</feature>
<feature type="transmembrane region" description="Helical" evidence="2">
    <location>
        <begin position="244"/>
        <end position="262"/>
    </location>
</feature>
<dbReference type="OrthoDB" id="3268450at2759"/>
<dbReference type="Proteomes" id="UP000294933">
    <property type="component" value="Unassembled WGS sequence"/>
</dbReference>
<feature type="transmembrane region" description="Helical" evidence="2">
    <location>
        <begin position="283"/>
        <end position="311"/>
    </location>
</feature>
<evidence type="ECO:0000313" key="3">
    <source>
        <dbReference type="EMBL" id="TDL22950.1"/>
    </source>
</evidence>
<keyword evidence="4" id="KW-1185">Reference proteome</keyword>
<dbReference type="VEuPathDB" id="FungiDB:BD410DRAFT_184054"/>
<evidence type="ECO:0000313" key="4">
    <source>
        <dbReference type="Proteomes" id="UP000294933"/>
    </source>
</evidence>
<name>A0A4Y7Q7Y8_9AGAM</name>
<feature type="transmembrane region" description="Helical" evidence="2">
    <location>
        <begin position="135"/>
        <end position="156"/>
    </location>
</feature>
<organism evidence="3 4">
    <name type="scientific">Rickenella mellea</name>
    <dbReference type="NCBI Taxonomy" id="50990"/>
    <lineage>
        <taxon>Eukaryota</taxon>
        <taxon>Fungi</taxon>
        <taxon>Dikarya</taxon>
        <taxon>Basidiomycota</taxon>
        <taxon>Agaricomycotina</taxon>
        <taxon>Agaricomycetes</taxon>
        <taxon>Hymenochaetales</taxon>
        <taxon>Rickenellaceae</taxon>
        <taxon>Rickenella</taxon>
    </lineage>
</organism>
<keyword evidence="2" id="KW-0472">Membrane</keyword>
<feature type="transmembrane region" description="Helical" evidence="2">
    <location>
        <begin position="213"/>
        <end position="232"/>
    </location>
</feature>
<gene>
    <name evidence="3" type="ORF">BD410DRAFT_184054</name>
</gene>
<proteinExistence type="predicted"/>
<dbReference type="AlphaFoldDB" id="A0A4Y7Q7Y8"/>
<feature type="transmembrane region" description="Helical" evidence="2">
    <location>
        <begin position="168"/>
        <end position="184"/>
    </location>
</feature>
<keyword evidence="2" id="KW-1133">Transmembrane helix</keyword>
<evidence type="ECO:0000256" key="2">
    <source>
        <dbReference type="SAM" id="Phobius"/>
    </source>
</evidence>